<dbReference type="SUPFAM" id="SSF57625">
    <property type="entry name" value="Invertebrate chitin-binding proteins"/>
    <property type="match status" value="1"/>
</dbReference>
<dbReference type="GO" id="GO:0005975">
    <property type="term" value="P:carbohydrate metabolic process"/>
    <property type="evidence" value="ECO:0007669"/>
    <property type="project" value="InterPro"/>
</dbReference>
<dbReference type="SUPFAM" id="SSF88713">
    <property type="entry name" value="Glycoside hydrolase/deacetylase"/>
    <property type="match status" value="1"/>
</dbReference>
<evidence type="ECO:0000313" key="5">
    <source>
        <dbReference type="EMBL" id="KAG0708482.1"/>
    </source>
</evidence>
<dbReference type="GO" id="GO:0005576">
    <property type="term" value="C:extracellular region"/>
    <property type="evidence" value="ECO:0007669"/>
    <property type="project" value="InterPro"/>
</dbReference>
<evidence type="ECO:0000259" key="4">
    <source>
        <dbReference type="PROSITE" id="PS50940"/>
    </source>
</evidence>
<dbReference type="InterPro" id="IPR002172">
    <property type="entry name" value="LDrepeatLR_classA_rpt"/>
</dbReference>
<feature type="domain" description="Chitin-binding type-2" evidence="4">
    <location>
        <begin position="29"/>
        <end position="102"/>
    </location>
</feature>
<dbReference type="EMBL" id="JACEEZ010024768">
    <property type="protein sequence ID" value="KAG0708482.1"/>
    <property type="molecule type" value="Genomic_DNA"/>
</dbReference>
<dbReference type="Gene3D" id="3.20.20.370">
    <property type="entry name" value="Glycoside hydrolase/deacetylase"/>
    <property type="match status" value="1"/>
</dbReference>
<dbReference type="InterPro" id="IPR023415">
    <property type="entry name" value="LDLR_class-A_CS"/>
</dbReference>
<keyword evidence="3" id="KW-0732">Signal</keyword>
<dbReference type="PROSITE" id="PS01209">
    <property type="entry name" value="LDLRA_1"/>
    <property type="match status" value="1"/>
</dbReference>
<accession>A0A8J5CE12</accession>
<protein>
    <recommendedName>
        <fullName evidence="4">Chitin-binding type-2 domain-containing protein</fullName>
    </recommendedName>
</protein>
<feature type="chain" id="PRO_5035213386" description="Chitin-binding type-2 domain-containing protein" evidence="3">
    <location>
        <begin position="21"/>
        <end position="551"/>
    </location>
</feature>
<dbReference type="InterPro" id="IPR011330">
    <property type="entry name" value="Glyco_hydro/deAcase_b/a-brl"/>
</dbReference>
<dbReference type="PROSITE" id="PS50068">
    <property type="entry name" value="LDLRA_2"/>
    <property type="match status" value="1"/>
</dbReference>
<dbReference type="InterPro" id="IPR036055">
    <property type="entry name" value="LDL_receptor-like_sf"/>
</dbReference>
<comment type="caution">
    <text evidence="5">The sequence shown here is derived from an EMBL/GenBank/DDBJ whole genome shotgun (WGS) entry which is preliminary data.</text>
</comment>
<dbReference type="FunFam" id="3.20.20.370:FF:000003">
    <property type="entry name" value="CLUMA_CG003232, isoform B"/>
    <property type="match status" value="1"/>
</dbReference>
<keyword evidence="6" id="KW-1185">Reference proteome</keyword>
<dbReference type="Pfam" id="PF00057">
    <property type="entry name" value="Ldl_recept_a"/>
    <property type="match status" value="1"/>
</dbReference>
<dbReference type="OrthoDB" id="504708at2759"/>
<reference evidence="5" key="1">
    <citation type="submission" date="2020-07" db="EMBL/GenBank/DDBJ databases">
        <title>The High-quality genome of the commercially important snow crab, Chionoecetes opilio.</title>
        <authorList>
            <person name="Jeong J.-H."/>
            <person name="Ryu S."/>
        </authorList>
    </citation>
    <scope>NUCLEOTIDE SEQUENCE</scope>
    <source>
        <strain evidence="5">MADBK_172401_WGS</strain>
        <tissue evidence="5">Digestive gland</tissue>
    </source>
</reference>
<dbReference type="InterPro" id="IPR036508">
    <property type="entry name" value="Chitin-bd_dom_sf"/>
</dbReference>
<dbReference type="PANTHER" id="PTHR45985">
    <property type="match status" value="1"/>
</dbReference>
<feature type="disulfide bond" evidence="2">
    <location>
        <begin position="142"/>
        <end position="157"/>
    </location>
</feature>
<dbReference type="PROSITE" id="PS50940">
    <property type="entry name" value="CHIT_BIND_II"/>
    <property type="match status" value="1"/>
</dbReference>
<evidence type="ECO:0000256" key="3">
    <source>
        <dbReference type="SAM" id="SignalP"/>
    </source>
</evidence>
<dbReference type="CDD" id="cd00112">
    <property type="entry name" value="LDLa"/>
    <property type="match status" value="1"/>
</dbReference>
<dbReference type="Gene3D" id="4.10.400.10">
    <property type="entry name" value="Low-density Lipoprotein Receptor"/>
    <property type="match status" value="1"/>
</dbReference>
<dbReference type="PANTHER" id="PTHR45985:SF1">
    <property type="entry name" value="VERMIFORM, ISOFORM I"/>
    <property type="match status" value="1"/>
</dbReference>
<gene>
    <name evidence="5" type="ORF">GWK47_024010</name>
</gene>
<evidence type="ECO:0000256" key="2">
    <source>
        <dbReference type="PROSITE-ProRule" id="PRU00124"/>
    </source>
</evidence>
<name>A0A8J5CE12_CHIOP</name>
<feature type="signal peptide" evidence="3">
    <location>
        <begin position="1"/>
        <end position="20"/>
    </location>
</feature>
<dbReference type="SUPFAM" id="SSF57424">
    <property type="entry name" value="LDL receptor-like module"/>
    <property type="match status" value="1"/>
</dbReference>
<evidence type="ECO:0000256" key="1">
    <source>
        <dbReference type="ARBA" id="ARBA00023157"/>
    </source>
</evidence>
<feature type="disulfide bond" evidence="2">
    <location>
        <begin position="123"/>
        <end position="135"/>
    </location>
</feature>
<sequence length="551" mass="62371">MTRRAATPLLVLLAVGWAAGQSTVDMDPDLYCTGRADDEFFRKDLGDVPDNIYKANCGYYYRCTPAAGGKKSIASALCQSELYFDVEQQICQRKHVVTNCLNIDKFQPSKPRWPLSDGEISNCPEGEIECGSGECLSSVIFCDGREDCIDGSDENVCTPLTDPNRADVCDTRKCQWSEGCFCSTDGTRIPGNLNPDQTPQMITITFTGAINDRNFRIFQDVFKDTTKHKGNDCTPKGTFFISHAFTNYSAVQELHRLGHEIGVSSITNNQNRTYWSKLSAADYEAEMDGARVIIEQFANISANEVLGVRVPRQRVGGNNQFNMMVEWGFLYDSSISAPMGRIPLWPYTLMHRLPHKCLGTDQNCPSRNFTVWEMVVNELDRRDDVKFDEVLTGCHYVDQCANLVSPLQFRNFLDNNLARHFATNRAPFGLHFTSGYFETRTDFLKEFVTWVADVAQRGDYYFVTMQQVINWMEAPTEIAAINNFQEWKGKCEVKGLPFCSLPNPCPKKVSRLFPNEEEMFLYTCMECPSTYPWINDPYGSGGFLSFNDADF</sequence>
<dbReference type="InterPro" id="IPR002557">
    <property type="entry name" value="Chitin-bd_dom"/>
</dbReference>
<dbReference type="Proteomes" id="UP000770661">
    <property type="component" value="Unassembled WGS sequence"/>
</dbReference>
<proteinExistence type="predicted"/>
<dbReference type="Pfam" id="PF01607">
    <property type="entry name" value="CBM_14"/>
    <property type="match status" value="1"/>
</dbReference>
<dbReference type="GO" id="GO:0008061">
    <property type="term" value="F:chitin binding"/>
    <property type="evidence" value="ECO:0007669"/>
    <property type="project" value="InterPro"/>
</dbReference>
<feature type="disulfide bond" evidence="2">
    <location>
        <begin position="130"/>
        <end position="148"/>
    </location>
</feature>
<evidence type="ECO:0000313" key="6">
    <source>
        <dbReference type="Proteomes" id="UP000770661"/>
    </source>
</evidence>
<dbReference type="AlphaFoldDB" id="A0A8J5CE12"/>
<keyword evidence="1 2" id="KW-1015">Disulfide bond</keyword>
<dbReference type="SMART" id="SM00192">
    <property type="entry name" value="LDLa"/>
    <property type="match status" value="1"/>
</dbReference>
<dbReference type="InterPro" id="IPR052740">
    <property type="entry name" value="CE4"/>
</dbReference>
<organism evidence="5 6">
    <name type="scientific">Chionoecetes opilio</name>
    <name type="common">Atlantic snow crab</name>
    <name type="synonym">Cancer opilio</name>
    <dbReference type="NCBI Taxonomy" id="41210"/>
    <lineage>
        <taxon>Eukaryota</taxon>
        <taxon>Metazoa</taxon>
        <taxon>Ecdysozoa</taxon>
        <taxon>Arthropoda</taxon>
        <taxon>Crustacea</taxon>
        <taxon>Multicrustacea</taxon>
        <taxon>Malacostraca</taxon>
        <taxon>Eumalacostraca</taxon>
        <taxon>Eucarida</taxon>
        <taxon>Decapoda</taxon>
        <taxon>Pleocyemata</taxon>
        <taxon>Brachyura</taxon>
        <taxon>Eubrachyura</taxon>
        <taxon>Majoidea</taxon>
        <taxon>Majidae</taxon>
        <taxon>Chionoecetes</taxon>
    </lineage>
</organism>